<dbReference type="Pfam" id="PF00990">
    <property type="entry name" value="GGDEF"/>
    <property type="match status" value="1"/>
</dbReference>
<dbReference type="GO" id="GO:0016020">
    <property type="term" value="C:membrane"/>
    <property type="evidence" value="ECO:0007669"/>
    <property type="project" value="InterPro"/>
</dbReference>
<dbReference type="AlphaFoldDB" id="A0A3N1P751"/>
<dbReference type="InterPro" id="IPR052163">
    <property type="entry name" value="DGC-Regulatory_Protein"/>
</dbReference>
<dbReference type="PANTHER" id="PTHR46663:SF2">
    <property type="entry name" value="GGDEF DOMAIN-CONTAINING PROTEIN"/>
    <property type="match status" value="1"/>
</dbReference>
<dbReference type="PROSITE" id="PS50885">
    <property type="entry name" value="HAMP"/>
    <property type="match status" value="1"/>
</dbReference>
<keyword evidence="1" id="KW-1133">Transmembrane helix</keyword>
<name>A0A3N1P751_9GAMM</name>
<organism evidence="4 5">
    <name type="scientific">Gallaecimonas pentaromativorans</name>
    <dbReference type="NCBI Taxonomy" id="584787"/>
    <lineage>
        <taxon>Bacteria</taxon>
        <taxon>Pseudomonadati</taxon>
        <taxon>Pseudomonadota</taxon>
        <taxon>Gammaproteobacteria</taxon>
        <taxon>Enterobacterales</taxon>
        <taxon>Gallaecimonadaceae</taxon>
        <taxon>Gallaecimonas</taxon>
    </lineage>
</organism>
<dbReference type="Proteomes" id="UP000268033">
    <property type="component" value="Unassembled WGS sequence"/>
</dbReference>
<dbReference type="SUPFAM" id="SSF55073">
    <property type="entry name" value="Nucleotide cyclase"/>
    <property type="match status" value="1"/>
</dbReference>
<accession>A0A3N1P751</accession>
<feature type="transmembrane region" description="Helical" evidence="1">
    <location>
        <begin position="280"/>
        <end position="302"/>
    </location>
</feature>
<dbReference type="NCBIfam" id="TIGR00254">
    <property type="entry name" value="GGDEF"/>
    <property type="match status" value="1"/>
</dbReference>
<evidence type="ECO:0000313" key="5">
    <source>
        <dbReference type="Proteomes" id="UP000268033"/>
    </source>
</evidence>
<dbReference type="PANTHER" id="PTHR46663">
    <property type="entry name" value="DIGUANYLATE CYCLASE DGCT-RELATED"/>
    <property type="match status" value="1"/>
</dbReference>
<dbReference type="SMART" id="SM00304">
    <property type="entry name" value="HAMP"/>
    <property type="match status" value="1"/>
</dbReference>
<evidence type="ECO:0000259" key="3">
    <source>
        <dbReference type="PROSITE" id="PS50887"/>
    </source>
</evidence>
<protein>
    <submittedName>
        <fullName evidence="4">Diguanylate cyclase (GGDEF)-like protein</fullName>
    </submittedName>
</protein>
<proteinExistence type="predicted"/>
<dbReference type="PROSITE" id="PS50887">
    <property type="entry name" value="GGDEF"/>
    <property type="match status" value="1"/>
</dbReference>
<dbReference type="SMART" id="SM00267">
    <property type="entry name" value="GGDEF"/>
    <property type="match status" value="1"/>
</dbReference>
<keyword evidence="5" id="KW-1185">Reference proteome</keyword>
<dbReference type="InterPro" id="IPR003660">
    <property type="entry name" value="HAMP_dom"/>
</dbReference>
<dbReference type="Gene3D" id="6.10.340.10">
    <property type="match status" value="1"/>
</dbReference>
<keyword evidence="1" id="KW-0472">Membrane</keyword>
<dbReference type="Gene3D" id="3.30.70.270">
    <property type="match status" value="1"/>
</dbReference>
<keyword evidence="1" id="KW-0812">Transmembrane</keyword>
<dbReference type="InterPro" id="IPR000160">
    <property type="entry name" value="GGDEF_dom"/>
</dbReference>
<feature type="domain" description="HAMP" evidence="2">
    <location>
        <begin position="304"/>
        <end position="356"/>
    </location>
</feature>
<dbReference type="GO" id="GO:0007165">
    <property type="term" value="P:signal transduction"/>
    <property type="evidence" value="ECO:0007669"/>
    <property type="project" value="InterPro"/>
</dbReference>
<evidence type="ECO:0000313" key="4">
    <source>
        <dbReference type="EMBL" id="ROQ24343.1"/>
    </source>
</evidence>
<feature type="transmembrane region" description="Helical" evidence="1">
    <location>
        <begin position="6"/>
        <end position="31"/>
    </location>
</feature>
<dbReference type="InterPro" id="IPR043128">
    <property type="entry name" value="Rev_trsase/Diguanyl_cyclase"/>
</dbReference>
<reference evidence="4 5" key="1">
    <citation type="submission" date="2018-11" db="EMBL/GenBank/DDBJ databases">
        <title>Genomic Encyclopedia of Type Strains, Phase IV (KMG-IV): sequencing the most valuable type-strain genomes for metagenomic binning, comparative biology and taxonomic classification.</title>
        <authorList>
            <person name="Goeker M."/>
        </authorList>
    </citation>
    <scope>NUCLEOTIDE SEQUENCE [LARGE SCALE GENOMIC DNA]</scope>
    <source>
        <strain evidence="4 5">DSM 21945</strain>
    </source>
</reference>
<feature type="domain" description="GGDEF" evidence="3">
    <location>
        <begin position="388"/>
        <end position="520"/>
    </location>
</feature>
<gene>
    <name evidence="4" type="ORF">EDC28_107226</name>
</gene>
<dbReference type="STRING" id="584787.GCA_001247655_00890"/>
<dbReference type="CDD" id="cd01949">
    <property type="entry name" value="GGDEF"/>
    <property type="match status" value="1"/>
</dbReference>
<sequence length="523" mass="57358">MRHTSLRVQIAVGIALVAICISWVFTFFTIIQTKDDVRTLSGHLLTQNARILMNQLDMDMEKRLQFFEGAASLPLFRPPIDGDAVVAFFDNVERFSQNLDWIGLLDAEGKVLYATDPWLVGQTLTGLDLLHLPGDANKPVPVVNPAWPSRQAHPYLQAGLTMAIRGPDQQTLAILAGQFSWDWAKVIEQALALPRQDSASIEPLLLDKAGVVMVGSGAQLGDLIDGQQLAALKKRGWQRFHDDQGQAFLYALTTSHYHSPGWQVLLRQPVAEIAEQMSPLLLRLLGMTVLASLLAAGLGWWLSGRISRPITRIARAANRLSAGIPASIPKVTGVWELQMLSDSLCDMVTNLSKHQSALGVMETLALKDTLTGLPNRAALLRFMQGQVDPLVFLYLDLDGFKAINDNFGHQAGDLVLKEVAERLIHNTRDGDLAVRLGGDEFLVVLQLGPHTQPVQVAERILAAVNEPMESQWGSLLVGCSIGGAYWPKDNDDPKTVVSLADQALYTAKSQGKGRVCFYRFPGD</sequence>
<comment type="caution">
    <text evidence="4">The sequence shown here is derived from an EMBL/GenBank/DDBJ whole genome shotgun (WGS) entry which is preliminary data.</text>
</comment>
<dbReference type="EMBL" id="RJUL01000007">
    <property type="protein sequence ID" value="ROQ24343.1"/>
    <property type="molecule type" value="Genomic_DNA"/>
</dbReference>
<dbReference type="InterPro" id="IPR029787">
    <property type="entry name" value="Nucleotide_cyclase"/>
</dbReference>
<evidence type="ECO:0000259" key="2">
    <source>
        <dbReference type="PROSITE" id="PS50885"/>
    </source>
</evidence>
<evidence type="ECO:0000256" key="1">
    <source>
        <dbReference type="SAM" id="Phobius"/>
    </source>
</evidence>
<dbReference type="RefSeq" id="WP_123422047.1">
    <property type="nucleotide sequence ID" value="NZ_RJUL01000007.1"/>
</dbReference>